<dbReference type="RefSeq" id="WP_250339245.1">
    <property type="nucleotide sequence ID" value="NZ_CP063231.1"/>
</dbReference>
<feature type="transmembrane region" description="Helical" evidence="1">
    <location>
        <begin position="107"/>
        <end position="129"/>
    </location>
</feature>
<feature type="transmembrane region" description="Helical" evidence="1">
    <location>
        <begin position="75"/>
        <end position="95"/>
    </location>
</feature>
<dbReference type="EMBL" id="CP063231">
    <property type="protein sequence ID" value="URL58540.1"/>
    <property type="molecule type" value="Genomic_DNA"/>
</dbReference>
<organism evidence="2 3">
    <name type="scientific">Luteibacter flocculans</name>
    <dbReference type="NCBI Taxonomy" id="2780091"/>
    <lineage>
        <taxon>Bacteria</taxon>
        <taxon>Pseudomonadati</taxon>
        <taxon>Pseudomonadota</taxon>
        <taxon>Gammaproteobacteria</taxon>
        <taxon>Lysobacterales</taxon>
        <taxon>Rhodanobacteraceae</taxon>
        <taxon>Luteibacter</taxon>
    </lineage>
</organism>
<dbReference type="Proteomes" id="UP001056681">
    <property type="component" value="Chromosome"/>
</dbReference>
<proteinExistence type="predicted"/>
<reference evidence="2" key="1">
    <citation type="submission" date="2020-10" db="EMBL/GenBank/DDBJ databases">
        <title>Whole-genome sequence of Luteibacter sp. EIF3.</title>
        <authorList>
            <person name="Friedrich I."/>
            <person name="Hertel R."/>
            <person name="Daniel R."/>
        </authorList>
    </citation>
    <scope>NUCLEOTIDE SEQUENCE</scope>
    <source>
        <strain evidence="2">EIF3</strain>
    </source>
</reference>
<evidence type="ECO:0000313" key="3">
    <source>
        <dbReference type="Proteomes" id="UP001056681"/>
    </source>
</evidence>
<keyword evidence="1" id="KW-0472">Membrane</keyword>
<accession>A0ABY4T326</accession>
<name>A0ABY4T326_9GAMM</name>
<evidence type="ECO:0000256" key="1">
    <source>
        <dbReference type="SAM" id="Phobius"/>
    </source>
</evidence>
<keyword evidence="1" id="KW-0812">Transmembrane</keyword>
<evidence type="ECO:0000313" key="2">
    <source>
        <dbReference type="EMBL" id="URL58540.1"/>
    </source>
</evidence>
<gene>
    <name evidence="2" type="ORF">IM816_18495</name>
</gene>
<sequence>MNRHEPPIDETEWAAQERGLRAARTGTHHAMDPSSESYRALADALASAPIAEPPAGFAASVAARIAHDDARFERGLSRVLAGLFITALVVVASIYGGECLDLLAGRWGSGATGLVMAGLSCLALTWTMARLWERTRPG</sequence>
<protein>
    <submittedName>
        <fullName evidence="2">Uncharacterized protein</fullName>
    </submittedName>
</protein>
<keyword evidence="3" id="KW-1185">Reference proteome</keyword>
<keyword evidence="1" id="KW-1133">Transmembrane helix</keyword>